<dbReference type="AlphaFoldDB" id="A0A9P9WAT2"/>
<evidence type="ECO:0000256" key="1">
    <source>
        <dbReference type="SAM" id="Phobius"/>
    </source>
</evidence>
<protein>
    <submittedName>
        <fullName evidence="2">Uncharacterized protein</fullName>
    </submittedName>
</protein>
<feature type="transmembrane region" description="Helical" evidence="1">
    <location>
        <begin position="383"/>
        <end position="402"/>
    </location>
</feature>
<organism evidence="2 3">
    <name type="scientific">Neoarthrinium moseri</name>
    <dbReference type="NCBI Taxonomy" id="1658444"/>
    <lineage>
        <taxon>Eukaryota</taxon>
        <taxon>Fungi</taxon>
        <taxon>Dikarya</taxon>
        <taxon>Ascomycota</taxon>
        <taxon>Pezizomycotina</taxon>
        <taxon>Sordariomycetes</taxon>
        <taxon>Xylariomycetidae</taxon>
        <taxon>Amphisphaeriales</taxon>
        <taxon>Apiosporaceae</taxon>
        <taxon>Neoarthrinium</taxon>
    </lineage>
</organism>
<sequence>MDSISSALPQLANLTVNPPSSQFRPIRLGGQDFNHCCLLALNDSLNFRAGSLSFRQPSYIPDLTTDEFMRAVDQGHFPCGASYTGDYSGAPEVRVPYDWCADKCDGWQISHRDALTQWIGPLVGFILPCIAFSLSIPRSSKLSVPSWIFKPGPNQTMGLLASIIRFPPALFIVALDTILWLSICFAFAGPMLLSGIYEAYLDHRLLTILDQNIRIDTGISTKHIHVDEVTSLLEDIGPDSPSDNIMLVKARLQALLASQMSFGSAVGAPVVFFVGSFIYNLIDIRSKLGDNDTAHALAFGMWWMIVPELAIMSCLLLAANNPSALHGILGRPVEQETITEKDNKCRWKSLTVFGWSEGDVNMAQRNQIANLDRNLRMSTTDWFRSWAAAFLLLLTLCILAVLTSYNTPRVGFACRSLTHLV</sequence>
<accession>A0A9P9WAT2</accession>
<evidence type="ECO:0000313" key="3">
    <source>
        <dbReference type="Proteomes" id="UP000829685"/>
    </source>
</evidence>
<keyword evidence="3" id="KW-1185">Reference proteome</keyword>
<reference evidence="2" key="1">
    <citation type="submission" date="2021-03" db="EMBL/GenBank/DDBJ databases">
        <title>Revisited historic fungal species revealed as producer of novel bioactive compounds through whole genome sequencing and comparative genomics.</title>
        <authorList>
            <person name="Vignolle G.A."/>
            <person name="Hochenegger N."/>
            <person name="Mach R.L."/>
            <person name="Mach-Aigner A.R."/>
            <person name="Javad Rahimi M."/>
            <person name="Salim K.A."/>
            <person name="Chan C.M."/>
            <person name="Lim L.B.L."/>
            <person name="Cai F."/>
            <person name="Druzhinina I.S."/>
            <person name="U'Ren J.M."/>
            <person name="Derntl C."/>
        </authorList>
    </citation>
    <scope>NUCLEOTIDE SEQUENCE</scope>
    <source>
        <strain evidence="2">TUCIM 5799</strain>
    </source>
</reference>
<dbReference type="Proteomes" id="UP000829685">
    <property type="component" value="Unassembled WGS sequence"/>
</dbReference>
<comment type="caution">
    <text evidence="2">The sequence shown here is derived from an EMBL/GenBank/DDBJ whole genome shotgun (WGS) entry which is preliminary data.</text>
</comment>
<feature type="transmembrane region" description="Helical" evidence="1">
    <location>
        <begin position="299"/>
        <end position="319"/>
    </location>
</feature>
<feature type="transmembrane region" description="Helical" evidence="1">
    <location>
        <begin position="180"/>
        <end position="201"/>
    </location>
</feature>
<evidence type="ECO:0000313" key="2">
    <source>
        <dbReference type="EMBL" id="KAI1855076.1"/>
    </source>
</evidence>
<proteinExistence type="predicted"/>
<keyword evidence="1" id="KW-0812">Transmembrane</keyword>
<feature type="transmembrane region" description="Helical" evidence="1">
    <location>
        <begin position="254"/>
        <end position="279"/>
    </location>
</feature>
<name>A0A9P9WAT2_9PEZI</name>
<keyword evidence="1" id="KW-1133">Transmembrane helix</keyword>
<dbReference type="EMBL" id="JAFIMR010000051">
    <property type="protein sequence ID" value="KAI1855076.1"/>
    <property type="molecule type" value="Genomic_DNA"/>
</dbReference>
<gene>
    <name evidence="2" type="ORF">JX265_012264</name>
</gene>
<keyword evidence="1" id="KW-0472">Membrane</keyword>
<feature type="transmembrane region" description="Helical" evidence="1">
    <location>
        <begin position="118"/>
        <end position="136"/>
    </location>
</feature>